<dbReference type="Proteomes" id="UP000291832">
    <property type="component" value="Unassembled WGS sequence"/>
</dbReference>
<keyword evidence="1" id="KW-0732">Signal</keyword>
<reference evidence="2 3" key="1">
    <citation type="journal article" date="2015" name="Stand. Genomic Sci.">
        <title>Genomic Encyclopedia of Bacterial and Archaeal Type Strains, Phase III: the genomes of soil and plant-associated and newly described type strains.</title>
        <authorList>
            <person name="Whitman W.B."/>
            <person name="Woyke T."/>
            <person name="Klenk H.P."/>
            <person name="Zhou Y."/>
            <person name="Lilburn T.G."/>
            <person name="Beck B.J."/>
            <person name="De Vos P."/>
            <person name="Vandamme P."/>
            <person name="Eisen J.A."/>
            <person name="Garrity G."/>
            <person name="Hugenholtz P."/>
            <person name="Kyrpides N.C."/>
        </authorList>
    </citation>
    <scope>NUCLEOTIDE SEQUENCE [LARGE SCALE GENOMIC DNA]</scope>
    <source>
        <strain evidence="2 3">RF6</strain>
    </source>
</reference>
<dbReference type="AlphaFoldDB" id="A0A4V6MD65"/>
<evidence type="ECO:0000313" key="2">
    <source>
        <dbReference type="EMBL" id="RZT66989.1"/>
    </source>
</evidence>
<dbReference type="PROSITE" id="PS51257">
    <property type="entry name" value="PROKAR_LIPOPROTEIN"/>
    <property type="match status" value="1"/>
</dbReference>
<accession>A0A4V6MD65</accession>
<protein>
    <recommendedName>
        <fullName evidence="4">VCBS repeat-containing protein</fullName>
    </recommendedName>
</protein>
<organism evidence="2 3">
    <name type="scientific">Leucobacter luti</name>
    <dbReference type="NCBI Taxonomy" id="340320"/>
    <lineage>
        <taxon>Bacteria</taxon>
        <taxon>Bacillati</taxon>
        <taxon>Actinomycetota</taxon>
        <taxon>Actinomycetes</taxon>
        <taxon>Micrococcales</taxon>
        <taxon>Microbacteriaceae</taxon>
        <taxon>Leucobacter</taxon>
    </lineage>
</organism>
<sequence length="291" mass="31225">MTLPTRIARPARSGIVLARTATALACLFLAGCAAAEPAPTVPVQIAEPVDEETPVSVLEDFDFGNTDWIFVPHTETYPPVVVSLVDGTANVEGMQYTVVTDEILFSDADGDGDQDAIVPVEAYAGGNSVDRQWYIWAEHDGEAVQVEMPVARTIHCGTVTANVTAVDGGFEIHEFRHATGENNLACTDRGSDERVRTVGITDLGPNGALWPVQIAPFSAFGGICPASAEYDAYPLDRDVYAVPNGDAQPVMADGLHEWQLESWSIYSMTVPDWRLIGVRTGSGLGCAWANR</sequence>
<evidence type="ECO:0008006" key="4">
    <source>
        <dbReference type="Google" id="ProtNLM"/>
    </source>
</evidence>
<comment type="caution">
    <text evidence="2">The sequence shown here is derived from an EMBL/GenBank/DDBJ whole genome shotgun (WGS) entry which is preliminary data.</text>
</comment>
<evidence type="ECO:0000256" key="1">
    <source>
        <dbReference type="SAM" id="SignalP"/>
    </source>
</evidence>
<feature type="signal peptide" evidence="1">
    <location>
        <begin position="1"/>
        <end position="35"/>
    </location>
</feature>
<gene>
    <name evidence="2" type="ORF">EV139_1119</name>
</gene>
<dbReference type="OrthoDB" id="4932393at2"/>
<proteinExistence type="predicted"/>
<evidence type="ECO:0000313" key="3">
    <source>
        <dbReference type="Proteomes" id="UP000291832"/>
    </source>
</evidence>
<keyword evidence="3" id="KW-1185">Reference proteome</keyword>
<dbReference type="RefSeq" id="WP_130453312.1">
    <property type="nucleotide sequence ID" value="NZ_QYAG01000001.1"/>
</dbReference>
<feature type="chain" id="PRO_5020381063" description="VCBS repeat-containing protein" evidence="1">
    <location>
        <begin position="36"/>
        <end position="291"/>
    </location>
</feature>
<dbReference type="EMBL" id="SHKI01000003">
    <property type="protein sequence ID" value="RZT66989.1"/>
    <property type="molecule type" value="Genomic_DNA"/>
</dbReference>
<name>A0A4V6MD65_9MICO</name>